<dbReference type="InterPro" id="IPR011706">
    <property type="entry name" value="Cu-oxidase_C"/>
</dbReference>
<proteinExistence type="inferred from homology"/>
<comment type="similarity">
    <text evidence="1">Belongs to the multicopper oxidase family.</text>
</comment>
<organism evidence="3">
    <name type="scientific">Sesamum latifolium</name>
    <dbReference type="NCBI Taxonomy" id="2727402"/>
    <lineage>
        <taxon>Eukaryota</taxon>
        <taxon>Viridiplantae</taxon>
        <taxon>Streptophyta</taxon>
        <taxon>Embryophyta</taxon>
        <taxon>Tracheophyta</taxon>
        <taxon>Spermatophyta</taxon>
        <taxon>Magnoliopsida</taxon>
        <taxon>eudicotyledons</taxon>
        <taxon>Gunneridae</taxon>
        <taxon>Pentapetalae</taxon>
        <taxon>asterids</taxon>
        <taxon>lamiids</taxon>
        <taxon>Lamiales</taxon>
        <taxon>Pedaliaceae</taxon>
        <taxon>Sesamum</taxon>
    </lineage>
</organism>
<dbReference type="PANTHER" id="PTHR11709">
    <property type="entry name" value="MULTI-COPPER OXIDASE"/>
    <property type="match status" value="1"/>
</dbReference>
<reference evidence="3" key="1">
    <citation type="submission" date="2020-06" db="EMBL/GenBank/DDBJ databases">
        <authorList>
            <person name="Li T."/>
            <person name="Hu X."/>
            <person name="Zhang T."/>
            <person name="Song X."/>
            <person name="Zhang H."/>
            <person name="Dai N."/>
            <person name="Sheng W."/>
            <person name="Hou X."/>
            <person name="Wei L."/>
        </authorList>
    </citation>
    <scope>NUCLEOTIDE SEQUENCE</scope>
    <source>
        <strain evidence="3">KEN1</strain>
        <tissue evidence="3">Leaf</tissue>
    </source>
</reference>
<dbReference type="PANTHER" id="PTHR11709:SF245">
    <property type="entry name" value="SKU5 SIMILAR 16"/>
    <property type="match status" value="1"/>
</dbReference>
<protein>
    <submittedName>
        <fullName evidence="3">L-ascorbate oxidase</fullName>
    </submittedName>
</protein>
<name>A0AAW2X8Y0_9LAMI</name>
<dbReference type="GO" id="GO:0005507">
    <property type="term" value="F:copper ion binding"/>
    <property type="evidence" value="ECO:0007669"/>
    <property type="project" value="InterPro"/>
</dbReference>
<comment type="caution">
    <text evidence="3">The sequence shown here is derived from an EMBL/GenBank/DDBJ whole genome shotgun (WGS) entry which is preliminary data.</text>
</comment>
<dbReference type="GO" id="GO:0016491">
    <property type="term" value="F:oxidoreductase activity"/>
    <property type="evidence" value="ECO:0007669"/>
    <property type="project" value="InterPro"/>
</dbReference>
<dbReference type="SUPFAM" id="SSF49503">
    <property type="entry name" value="Cupredoxins"/>
    <property type="match status" value="1"/>
</dbReference>
<evidence type="ECO:0000256" key="1">
    <source>
        <dbReference type="ARBA" id="ARBA00010609"/>
    </source>
</evidence>
<feature type="domain" description="Plastocyanin-like" evidence="2">
    <location>
        <begin position="28"/>
        <end position="120"/>
    </location>
</feature>
<dbReference type="AlphaFoldDB" id="A0AAW2X8Y0"/>
<accession>A0AAW2X8Y0</accession>
<gene>
    <name evidence="3" type="ORF">Slati_1585800</name>
</gene>
<dbReference type="Gene3D" id="2.60.40.420">
    <property type="entry name" value="Cupredoxins - blue copper proteins"/>
    <property type="match status" value="1"/>
</dbReference>
<reference evidence="3" key="2">
    <citation type="journal article" date="2024" name="Plant">
        <title>Genomic evolution and insights into agronomic trait innovations of Sesamum species.</title>
        <authorList>
            <person name="Miao H."/>
            <person name="Wang L."/>
            <person name="Qu L."/>
            <person name="Liu H."/>
            <person name="Sun Y."/>
            <person name="Le M."/>
            <person name="Wang Q."/>
            <person name="Wei S."/>
            <person name="Zheng Y."/>
            <person name="Lin W."/>
            <person name="Duan Y."/>
            <person name="Cao H."/>
            <person name="Xiong S."/>
            <person name="Wang X."/>
            <person name="Wei L."/>
            <person name="Li C."/>
            <person name="Ma Q."/>
            <person name="Ju M."/>
            <person name="Zhao R."/>
            <person name="Li G."/>
            <person name="Mu C."/>
            <person name="Tian Q."/>
            <person name="Mei H."/>
            <person name="Zhang T."/>
            <person name="Gao T."/>
            <person name="Zhang H."/>
        </authorList>
    </citation>
    <scope>NUCLEOTIDE SEQUENCE</scope>
    <source>
        <strain evidence="3">KEN1</strain>
    </source>
</reference>
<dbReference type="Pfam" id="PF07731">
    <property type="entry name" value="Cu-oxidase_2"/>
    <property type="match status" value="1"/>
</dbReference>
<evidence type="ECO:0000313" key="3">
    <source>
        <dbReference type="EMBL" id="KAL0450294.1"/>
    </source>
</evidence>
<sequence length="165" mass="18873">MVLENSAAKINGKLRYAVNKVSYINPDTPLKLADYFNIPDVFTLNSIKDSPPAGPAALGTSVLATTLHDFVEIVFQNSESTMQSWHLDGYDFWTVGFGSGKWNTTLRRRFYNYNDARPDTQSRSAIWPRRYLGQELYVRVWNDERSLYTEYDIPPNALLCGKAKH</sequence>
<dbReference type="EMBL" id="JACGWN010000005">
    <property type="protein sequence ID" value="KAL0450294.1"/>
    <property type="molecule type" value="Genomic_DNA"/>
</dbReference>
<dbReference type="InterPro" id="IPR045087">
    <property type="entry name" value="Cu-oxidase_fam"/>
</dbReference>
<dbReference type="InterPro" id="IPR008972">
    <property type="entry name" value="Cupredoxin"/>
</dbReference>
<evidence type="ECO:0000259" key="2">
    <source>
        <dbReference type="Pfam" id="PF07731"/>
    </source>
</evidence>